<protein>
    <submittedName>
        <fullName evidence="1">Uncharacterized protein</fullName>
    </submittedName>
</protein>
<accession>A0A1C3XHU0</accession>
<proteinExistence type="predicted"/>
<gene>
    <name evidence="1" type="ORF">GA0061099_102128</name>
</gene>
<dbReference type="Proteomes" id="UP000183174">
    <property type="component" value="Unassembled WGS sequence"/>
</dbReference>
<sequence length="52" mass="6100">MDKALQLRAKVPGFDPLWLWEGDRRGLSYDLRIRIEEEEAKEATGELVRREG</sequence>
<dbReference type="RefSeq" id="WP_158644896.1">
    <property type="nucleotide sequence ID" value="NZ_FMAE01000021.1"/>
</dbReference>
<reference evidence="1 2" key="1">
    <citation type="submission" date="2016-08" db="EMBL/GenBank/DDBJ databases">
        <authorList>
            <person name="Seilhamer J.J."/>
        </authorList>
    </citation>
    <scope>NUCLEOTIDE SEQUENCE [LARGE SCALE GENOMIC DNA]</scope>
    <source>
        <strain evidence="1 2">CCBAU 10071</strain>
    </source>
</reference>
<organism evidence="1 2">
    <name type="scientific">Bradyrhizobium yuanmingense</name>
    <dbReference type="NCBI Taxonomy" id="108015"/>
    <lineage>
        <taxon>Bacteria</taxon>
        <taxon>Pseudomonadati</taxon>
        <taxon>Pseudomonadota</taxon>
        <taxon>Alphaproteobacteria</taxon>
        <taxon>Hyphomicrobiales</taxon>
        <taxon>Nitrobacteraceae</taxon>
        <taxon>Bradyrhizobium</taxon>
    </lineage>
</organism>
<evidence type="ECO:0000313" key="2">
    <source>
        <dbReference type="Proteomes" id="UP000183174"/>
    </source>
</evidence>
<dbReference type="AlphaFoldDB" id="A0A1C3XHU0"/>
<name>A0A1C3XHU0_9BRAD</name>
<evidence type="ECO:0000313" key="1">
    <source>
        <dbReference type="EMBL" id="SCB51725.1"/>
    </source>
</evidence>
<dbReference type="EMBL" id="FMAE01000021">
    <property type="protein sequence ID" value="SCB51725.1"/>
    <property type="molecule type" value="Genomic_DNA"/>
</dbReference>